<reference evidence="1 2" key="1">
    <citation type="submission" date="2024-11" db="EMBL/GenBank/DDBJ databases">
        <title>A near-complete genome assembly of Cinchona calisaya.</title>
        <authorList>
            <person name="Lian D.C."/>
            <person name="Zhao X.W."/>
            <person name="Wei L."/>
        </authorList>
    </citation>
    <scope>NUCLEOTIDE SEQUENCE [LARGE SCALE GENOMIC DNA]</scope>
    <source>
        <tissue evidence="1">Nenye</tissue>
    </source>
</reference>
<dbReference type="AlphaFoldDB" id="A0ABD3AEK5"/>
<accession>A0ABD3AEK5</accession>
<name>A0ABD3AEK5_9GENT</name>
<evidence type="ECO:0000313" key="1">
    <source>
        <dbReference type="EMBL" id="KAL3529583.1"/>
    </source>
</evidence>
<dbReference type="EMBL" id="JBJUIK010000004">
    <property type="protein sequence ID" value="KAL3529583.1"/>
    <property type="molecule type" value="Genomic_DNA"/>
</dbReference>
<sequence length="129" mass="15258">MFTPQAYDRILSVEIPDKEANPYLYSLVVQHMIHGPCGKINPNFSSMKEMIDYKSHYPKDFMESTKHSAKFDPVYDQRKNNRTVNIKGYEVENRWLVPYNPYLLSMLKYVPQYKLLSICINISTKVMIR</sequence>
<comment type="caution">
    <text evidence="1">The sequence shown here is derived from an EMBL/GenBank/DDBJ whole genome shotgun (WGS) entry which is preliminary data.</text>
</comment>
<gene>
    <name evidence="1" type="ORF">ACH5RR_008905</name>
</gene>
<proteinExistence type="predicted"/>
<organism evidence="1 2">
    <name type="scientific">Cinchona calisaya</name>
    <dbReference type="NCBI Taxonomy" id="153742"/>
    <lineage>
        <taxon>Eukaryota</taxon>
        <taxon>Viridiplantae</taxon>
        <taxon>Streptophyta</taxon>
        <taxon>Embryophyta</taxon>
        <taxon>Tracheophyta</taxon>
        <taxon>Spermatophyta</taxon>
        <taxon>Magnoliopsida</taxon>
        <taxon>eudicotyledons</taxon>
        <taxon>Gunneridae</taxon>
        <taxon>Pentapetalae</taxon>
        <taxon>asterids</taxon>
        <taxon>lamiids</taxon>
        <taxon>Gentianales</taxon>
        <taxon>Rubiaceae</taxon>
        <taxon>Cinchonoideae</taxon>
        <taxon>Cinchoneae</taxon>
        <taxon>Cinchona</taxon>
    </lineage>
</organism>
<keyword evidence="2" id="KW-1185">Reference proteome</keyword>
<dbReference type="Proteomes" id="UP001630127">
    <property type="component" value="Unassembled WGS sequence"/>
</dbReference>
<protein>
    <submittedName>
        <fullName evidence="1">Uncharacterized protein</fullName>
    </submittedName>
</protein>
<evidence type="ECO:0000313" key="2">
    <source>
        <dbReference type="Proteomes" id="UP001630127"/>
    </source>
</evidence>